<gene>
    <name evidence="9" type="ORF">AAG747_25645</name>
</gene>
<dbReference type="GO" id="GO:0005886">
    <property type="term" value="C:plasma membrane"/>
    <property type="evidence" value="ECO:0007669"/>
    <property type="project" value="UniProtKB-SubCell"/>
</dbReference>
<comment type="subcellular location">
    <subcellularLocation>
        <location evidence="1">Cell membrane</location>
        <topology evidence="1">Multi-pass membrane protein</topology>
    </subcellularLocation>
</comment>
<dbReference type="PANTHER" id="PTHR30287">
    <property type="entry name" value="MEMBRANE COMPONENT OF PREDICTED ABC SUPERFAMILY METABOLITE UPTAKE TRANSPORTER"/>
    <property type="match status" value="1"/>
</dbReference>
<accession>A0AAW9S539</accession>
<evidence type="ECO:0000256" key="6">
    <source>
        <dbReference type="SAM" id="Phobius"/>
    </source>
</evidence>
<feature type="transmembrane region" description="Helical" evidence="6">
    <location>
        <begin position="436"/>
        <end position="462"/>
    </location>
</feature>
<feature type="transmembrane region" description="Helical" evidence="6">
    <location>
        <begin position="771"/>
        <end position="792"/>
    </location>
</feature>
<evidence type="ECO:0000259" key="8">
    <source>
        <dbReference type="Pfam" id="PF12704"/>
    </source>
</evidence>
<feature type="transmembrane region" description="Helical" evidence="6">
    <location>
        <begin position="312"/>
        <end position="345"/>
    </location>
</feature>
<evidence type="ECO:0000313" key="10">
    <source>
        <dbReference type="Proteomes" id="UP001403385"/>
    </source>
</evidence>
<feature type="transmembrane region" description="Helical" evidence="6">
    <location>
        <begin position="719"/>
        <end position="739"/>
    </location>
</feature>
<organism evidence="9 10">
    <name type="scientific">Rapidithrix thailandica</name>
    <dbReference type="NCBI Taxonomy" id="413964"/>
    <lineage>
        <taxon>Bacteria</taxon>
        <taxon>Pseudomonadati</taxon>
        <taxon>Bacteroidota</taxon>
        <taxon>Cytophagia</taxon>
        <taxon>Cytophagales</taxon>
        <taxon>Flammeovirgaceae</taxon>
        <taxon>Rapidithrix</taxon>
    </lineage>
</organism>
<dbReference type="EMBL" id="JBDKWZ010000021">
    <property type="protein sequence ID" value="MEN7551327.1"/>
    <property type="molecule type" value="Genomic_DNA"/>
</dbReference>
<dbReference type="PANTHER" id="PTHR30287:SF1">
    <property type="entry name" value="INNER MEMBRANE PROTEIN"/>
    <property type="match status" value="1"/>
</dbReference>
<evidence type="ECO:0000256" key="1">
    <source>
        <dbReference type="ARBA" id="ARBA00004651"/>
    </source>
</evidence>
<feature type="domain" description="MacB-like periplasmic core" evidence="8">
    <location>
        <begin position="33"/>
        <end position="210"/>
    </location>
</feature>
<evidence type="ECO:0000313" key="9">
    <source>
        <dbReference type="EMBL" id="MEN7551327.1"/>
    </source>
</evidence>
<dbReference type="Proteomes" id="UP001403385">
    <property type="component" value="Unassembled WGS sequence"/>
</dbReference>
<evidence type="ECO:0000256" key="3">
    <source>
        <dbReference type="ARBA" id="ARBA00022692"/>
    </source>
</evidence>
<sequence>MSPIPRPSTNLFKDRWIWRFMWRDMRTQPERVALLLLSIILGIAALVAITSFNENLKSDLENQAKALLAADLVLYSSQPFESAEVALPDSFANPSALDARLPSMVQFPNTSQSRLAQVIGIEGPYPFYGNFETYPPQALASFRLGRGALVDENLAIQYNLLINDSIKVGQLMLPVVGYVTKVPGNINLITSLAPSVYIPYRQLKNTALIQRGSNVTYRQFFRCIGEEDDQDLLAKLKPYIRKYGYSFETLDYRKKNLSEAFDHLYRYMNLLSYLSLVLGSIGIACSILLYTKEKRKRVALARSIGASSQAMYWVYLLQLVFLALVGSLMGIAMGNVLQLLIPLVLNEFIPVRLHFSISLQATLSGLTYGLLLTLLIGSIPLLQMRSIPALSMLKAPKLTNSWQVKIRNFFLIALILLCMVGIAIRHANDPELGLLFFGGVMACILFLWCLAILLLVGASLLAKRLKFEWKQAFSNLHRPNNQTVVLVVIIGMCAFLVGTMSLVKSSLLRQVQIAGKHNRVNLVLVDVQPDQKEAVLRQVANYQLNTREVIPVINTRIKSIQNLSIDAYSDSTGVPNWALYIDYPVTYRSELSEGEVIVSGEFPKSQNDSVFVSVDQQLAEKLQLHLGDPIRFSIHGIDLETYVGSIRKVNRLKLQANFVFIFPEGILEKSPKFYAILIDSPTKLKTASFQNLISELFPNISSIDLNILLRSLNEVIDKVAFVIHFMTFLFLCIGIVILISSISNSKYLRIQETVLLRTLGLVRKQLFTINLIEFGYLGFFSVCTGFSLAFLVSEVLLNYLFEMPVRPNYLELTLFSLGIGLLIIMIGWWNYRNILRVSPMQILRKVQ</sequence>
<dbReference type="Pfam" id="PF12704">
    <property type="entry name" value="MacB_PCD"/>
    <property type="match status" value="1"/>
</dbReference>
<keyword evidence="5 6" id="KW-0472">Membrane</keyword>
<comment type="caution">
    <text evidence="9">The sequence shown here is derived from an EMBL/GenBank/DDBJ whole genome shotgun (WGS) entry which is preliminary data.</text>
</comment>
<keyword evidence="2" id="KW-1003">Cell membrane</keyword>
<feature type="transmembrane region" description="Helical" evidence="6">
    <location>
        <begin position="812"/>
        <end position="831"/>
    </location>
</feature>
<keyword evidence="4 6" id="KW-1133">Transmembrane helix</keyword>
<dbReference type="InterPro" id="IPR038766">
    <property type="entry name" value="Membrane_comp_ABC_pdt"/>
</dbReference>
<dbReference type="RefSeq" id="WP_346824106.1">
    <property type="nucleotide sequence ID" value="NZ_JBDKWZ010000021.1"/>
</dbReference>
<dbReference type="InterPro" id="IPR025857">
    <property type="entry name" value="MacB_PCD"/>
</dbReference>
<feature type="transmembrane region" description="Helical" evidence="6">
    <location>
        <begin position="365"/>
        <end position="383"/>
    </location>
</feature>
<protein>
    <submittedName>
        <fullName evidence="9">FtsX-like permease family protein</fullName>
    </submittedName>
</protein>
<evidence type="ECO:0000256" key="4">
    <source>
        <dbReference type="ARBA" id="ARBA00022989"/>
    </source>
</evidence>
<feature type="domain" description="ABC3 transporter permease C-terminal" evidence="7">
    <location>
        <begin position="270"/>
        <end position="388"/>
    </location>
</feature>
<keyword evidence="3 6" id="KW-0812">Transmembrane</keyword>
<feature type="transmembrane region" description="Helical" evidence="6">
    <location>
        <begin position="404"/>
        <end position="424"/>
    </location>
</feature>
<proteinExistence type="predicted"/>
<keyword evidence="10" id="KW-1185">Reference proteome</keyword>
<feature type="transmembrane region" description="Helical" evidence="6">
    <location>
        <begin position="270"/>
        <end position="291"/>
    </location>
</feature>
<evidence type="ECO:0000256" key="5">
    <source>
        <dbReference type="ARBA" id="ARBA00023136"/>
    </source>
</evidence>
<dbReference type="Pfam" id="PF02687">
    <property type="entry name" value="FtsX"/>
    <property type="match status" value="2"/>
</dbReference>
<evidence type="ECO:0000259" key="7">
    <source>
        <dbReference type="Pfam" id="PF02687"/>
    </source>
</evidence>
<evidence type="ECO:0000256" key="2">
    <source>
        <dbReference type="ARBA" id="ARBA00022475"/>
    </source>
</evidence>
<feature type="transmembrane region" description="Helical" evidence="6">
    <location>
        <begin position="483"/>
        <end position="503"/>
    </location>
</feature>
<feature type="domain" description="ABC3 transporter permease C-terminal" evidence="7">
    <location>
        <begin position="725"/>
        <end position="839"/>
    </location>
</feature>
<dbReference type="InterPro" id="IPR003838">
    <property type="entry name" value="ABC3_permease_C"/>
</dbReference>
<dbReference type="AlphaFoldDB" id="A0AAW9S539"/>
<reference evidence="9 10" key="1">
    <citation type="submission" date="2024-04" db="EMBL/GenBank/DDBJ databases">
        <title>Novel genus in family Flammeovirgaceae.</title>
        <authorList>
            <person name="Nguyen T.H."/>
            <person name="Vuong T.Q."/>
            <person name="Le H."/>
            <person name="Kim S.-G."/>
        </authorList>
    </citation>
    <scope>NUCLEOTIDE SEQUENCE [LARGE SCALE GENOMIC DNA]</scope>
    <source>
        <strain evidence="9 10">JCM 23209</strain>
    </source>
</reference>
<name>A0AAW9S539_9BACT</name>